<dbReference type="InterPro" id="IPR023198">
    <property type="entry name" value="PGP-like_dom2"/>
</dbReference>
<dbReference type="Pfam" id="PF13419">
    <property type="entry name" value="HAD_2"/>
    <property type="match status" value="1"/>
</dbReference>
<dbReference type="EMBL" id="CP000360">
    <property type="protein sequence ID" value="ABF42787.1"/>
    <property type="molecule type" value="Genomic_DNA"/>
</dbReference>
<dbReference type="Gene3D" id="1.10.150.240">
    <property type="entry name" value="Putative phosphatase, domain 2"/>
    <property type="match status" value="1"/>
</dbReference>
<dbReference type="Gene3D" id="3.40.50.1000">
    <property type="entry name" value="HAD superfamily/HAD-like"/>
    <property type="match status" value="1"/>
</dbReference>
<dbReference type="PANTHER" id="PTHR43481:SF4">
    <property type="entry name" value="GLYCEROL-1-PHOSPHATE PHOSPHOHYDROLASE 1-RELATED"/>
    <property type="match status" value="1"/>
</dbReference>
<dbReference type="SFLD" id="SFLDG01129">
    <property type="entry name" value="C1.5:_HAD__Beta-PGM__Phosphata"/>
    <property type="match status" value="1"/>
</dbReference>
<dbReference type="KEGG" id="aba:Acid345_3787"/>
<dbReference type="EnsemblBacteria" id="ABF42787">
    <property type="protein sequence ID" value="ABF42787"/>
    <property type="gene ID" value="Acid345_3787"/>
</dbReference>
<gene>
    <name evidence="1" type="ordered locus">Acid345_3787</name>
</gene>
<dbReference type="PANTHER" id="PTHR43481">
    <property type="entry name" value="FRUCTOSE-1-PHOSPHATE PHOSPHATASE"/>
    <property type="match status" value="1"/>
</dbReference>
<name>Q1IK13_KORVE</name>
<proteinExistence type="predicted"/>
<dbReference type="InterPro" id="IPR051806">
    <property type="entry name" value="HAD-like_SPP"/>
</dbReference>
<keyword evidence="1" id="KW-0378">Hydrolase</keyword>
<dbReference type="SFLD" id="SFLDS00003">
    <property type="entry name" value="Haloacid_Dehalogenase"/>
    <property type="match status" value="1"/>
</dbReference>
<organism evidence="1 2">
    <name type="scientific">Koribacter versatilis (strain Ellin345)</name>
    <dbReference type="NCBI Taxonomy" id="204669"/>
    <lineage>
        <taxon>Bacteria</taxon>
        <taxon>Pseudomonadati</taxon>
        <taxon>Acidobacteriota</taxon>
        <taxon>Terriglobia</taxon>
        <taxon>Terriglobales</taxon>
        <taxon>Candidatus Korobacteraceae</taxon>
        <taxon>Candidatus Korobacter</taxon>
    </lineage>
</organism>
<protein>
    <submittedName>
        <fullName evidence="1">HAD-superfamily hydrolase subfamily IA, variant 3</fullName>
    </submittedName>
</protein>
<dbReference type="NCBIfam" id="TIGR01509">
    <property type="entry name" value="HAD-SF-IA-v3"/>
    <property type="match status" value="1"/>
</dbReference>
<dbReference type="SUPFAM" id="SSF56784">
    <property type="entry name" value="HAD-like"/>
    <property type="match status" value="1"/>
</dbReference>
<reference evidence="1 2" key="1">
    <citation type="journal article" date="2009" name="Appl. Environ. Microbiol.">
        <title>Three genomes from the phylum Acidobacteria provide insight into the lifestyles of these microorganisms in soils.</title>
        <authorList>
            <person name="Ward N.L."/>
            <person name="Challacombe J.F."/>
            <person name="Janssen P.H."/>
            <person name="Henrissat B."/>
            <person name="Coutinho P.M."/>
            <person name="Wu M."/>
            <person name="Xie G."/>
            <person name="Haft D.H."/>
            <person name="Sait M."/>
            <person name="Badger J."/>
            <person name="Barabote R.D."/>
            <person name="Bradley B."/>
            <person name="Brettin T.S."/>
            <person name="Brinkac L.M."/>
            <person name="Bruce D."/>
            <person name="Creasy T."/>
            <person name="Daugherty S.C."/>
            <person name="Davidsen T.M."/>
            <person name="DeBoy R.T."/>
            <person name="Detter J.C."/>
            <person name="Dodson R.J."/>
            <person name="Durkin A.S."/>
            <person name="Ganapathy A."/>
            <person name="Gwinn-Giglio M."/>
            <person name="Han C.S."/>
            <person name="Khouri H."/>
            <person name="Kiss H."/>
            <person name="Kothari S.P."/>
            <person name="Madupu R."/>
            <person name="Nelson K.E."/>
            <person name="Nelson W.C."/>
            <person name="Paulsen I."/>
            <person name="Penn K."/>
            <person name="Ren Q."/>
            <person name="Rosovitz M.J."/>
            <person name="Selengut J.D."/>
            <person name="Shrivastava S."/>
            <person name="Sullivan S.A."/>
            <person name="Tapia R."/>
            <person name="Thompson L.S."/>
            <person name="Watkins K.L."/>
            <person name="Yang Q."/>
            <person name="Yu C."/>
            <person name="Zafar N."/>
            <person name="Zhou L."/>
            <person name="Kuske C.R."/>
        </authorList>
    </citation>
    <scope>NUCLEOTIDE SEQUENCE [LARGE SCALE GENOMIC DNA]</scope>
    <source>
        <strain evidence="1 2">Ellin345</strain>
    </source>
</reference>
<dbReference type="CDD" id="cd07505">
    <property type="entry name" value="HAD_BPGM-like"/>
    <property type="match status" value="1"/>
</dbReference>
<evidence type="ECO:0000313" key="2">
    <source>
        <dbReference type="Proteomes" id="UP000002432"/>
    </source>
</evidence>
<dbReference type="GO" id="GO:0050308">
    <property type="term" value="F:sugar-phosphatase activity"/>
    <property type="evidence" value="ECO:0007669"/>
    <property type="project" value="TreeGrafter"/>
</dbReference>
<keyword evidence="2" id="KW-1185">Reference proteome</keyword>
<dbReference type="HOGENOM" id="CLU_045011_13_3_0"/>
<evidence type="ECO:0000313" key="1">
    <source>
        <dbReference type="EMBL" id="ABF42787.1"/>
    </source>
</evidence>
<dbReference type="SFLD" id="SFLDG01135">
    <property type="entry name" value="C1.5.6:_HAD__Beta-PGM__Phospha"/>
    <property type="match status" value="1"/>
</dbReference>
<dbReference type="AlphaFoldDB" id="Q1IK13"/>
<dbReference type="InterPro" id="IPR041492">
    <property type="entry name" value="HAD_2"/>
</dbReference>
<dbReference type="eggNOG" id="COG0637">
    <property type="taxonomic scope" value="Bacteria"/>
</dbReference>
<dbReference type="Proteomes" id="UP000002432">
    <property type="component" value="Chromosome"/>
</dbReference>
<sequence>MRLAPRWLDTHPILCSAWERPARHSPAVNLEMPKPQLVLPPGDFQAYLFDCDGTVADSMPLHFIAWTEALSEWGCLFSEERFYEWGGVPIVEIIERLGREQHITMPIADVARRKEQLYFEHLPRLKAIPEVLEHIESHWGRIPFAVVSGSTRDSVEASLRMIGLIEKFKTLVCAGDYTKSKPDPEPFLMAAQKLGVPPEACLVFEDTQMGIDAARAAGIAWVRVPDPRTRSNSEATKL</sequence>
<dbReference type="InterPro" id="IPR006439">
    <property type="entry name" value="HAD-SF_hydro_IA"/>
</dbReference>
<dbReference type="InterPro" id="IPR023214">
    <property type="entry name" value="HAD_sf"/>
</dbReference>
<accession>Q1IK13</accession>
<dbReference type="STRING" id="204669.Acid345_3787"/>
<dbReference type="InterPro" id="IPR036412">
    <property type="entry name" value="HAD-like_sf"/>
</dbReference>